<dbReference type="OrthoDB" id="9815653at2"/>
<evidence type="ECO:0000313" key="6">
    <source>
        <dbReference type="Proteomes" id="UP000002791"/>
    </source>
</evidence>
<dbReference type="CDD" id="cd00090">
    <property type="entry name" value="HTH_ARSR"/>
    <property type="match status" value="1"/>
</dbReference>
<dbReference type="InterPro" id="IPR036390">
    <property type="entry name" value="WH_DNA-bd_sf"/>
</dbReference>
<evidence type="ECO:0000256" key="2">
    <source>
        <dbReference type="ARBA" id="ARBA00023125"/>
    </source>
</evidence>
<dbReference type="PANTHER" id="PTHR33154:SF33">
    <property type="entry name" value="TRANSCRIPTIONAL REPRESSOR SDPR"/>
    <property type="match status" value="1"/>
</dbReference>
<keyword evidence="2" id="KW-0238">DNA-binding</keyword>
<dbReference type="InterPro" id="IPR001845">
    <property type="entry name" value="HTH_ArsR_DNA-bd_dom"/>
</dbReference>
<name>H5XN43_9PSEU</name>
<gene>
    <name evidence="5" type="ORF">SaccyDRAFT_4399</name>
</gene>
<evidence type="ECO:0000313" key="5">
    <source>
        <dbReference type="EMBL" id="EHR63210.1"/>
    </source>
</evidence>
<accession>H5XN43</accession>
<evidence type="ECO:0000259" key="4">
    <source>
        <dbReference type="PROSITE" id="PS50987"/>
    </source>
</evidence>
<dbReference type="eggNOG" id="COG0640">
    <property type="taxonomic scope" value="Bacteria"/>
</dbReference>
<dbReference type="Gene3D" id="1.10.10.10">
    <property type="entry name" value="Winged helix-like DNA-binding domain superfamily/Winged helix DNA-binding domain"/>
    <property type="match status" value="1"/>
</dbReference>
<dbReference type="PANTHER" id="PTHR33154">
    <property type="entry name" value="TRANSCRIPTIONAL REGULATOR, ARSR FAMILY"/>
    <property type="match status" value="1"/>
</dbReference>
<keyword evidence="1" id="KW-0805">Transcription regulation</keyword>
<reference evidence="5 6" key="1">
    <citation type="submission" date="2011-11" db="EMBL/GenBank/DDBJ databases">
        <title>The Noncontiguous Finished sequence of Saccharomonospora cyanea NA-134.</title>
        <authorList>
            <consortium name="US DOE Joint Genome Institute"/>
            <person name="Lucas S."/>
            <person name="Han J."/>
            <person name="Lapidus A."/>
            <person name="Cheng J.-F."/>
            <person name="Goodwin L."/>
            <person name="Pitluck S."/>
            <person name="Peters L."/>
            <person name="Ovchinnikova G."/>
            <person name="Lu M."/>
            <person name="Detter J.C."/>
            <person name="Han C."/>
            <person name="Tapia R."/>
            <person name="Land M."/>
            <person name="Hauser L."/>
            <person name="Kyrpides N."/>
            <person name="Ivanova N."/>
            <person name="Pagani I."/>
            <person name="Brambilla E.-M."/>
            <person name="Klenk H.-P."/>
            <person name="Woyke T."/>
        </authorList>
    </citation>
    <scope>NUCLEOTIDE SEQUENCE [LARGE SCALE GENOMIC DNA]</scope>
    <source>
        <strain evidence="5 6">NA-134</strain>
    </source>
</reference>
<dbReference type="HOGENOM" id="CLU_097806_0_3_11"/>
<dbReference type="Pfam" id="PF12840">
    <property type="entry name" value="HTH_20"/>
    <property type="match status" value="1"/>
</dbReference>
<evidence type="ECO:0000256" key="1">
    <source>
        <dbReference type="ARBA" id="ARBA00023015"/>
    </source>
</evidence>
<dbReference type="SUPFAM" id="SSF46785">
    <property type="entry name" value="Winged helix' DNA-binding domain"/>
    <property type="match status" value="1"/>
</dbReference>
<dbReference type="InterPro" id="IPR036388">
    <property type="entry name" value="WH-like_DNA-bd_sf"/>
</dbReference>
<dbReference type="STRING" id="882082.SaccyDRAFT_4399"/>
<sequence>MGRFEGLDRQVLACLFWVGVSDVFKALADRTRRLILDELQERDGQTLFELCVRLTTKHGLNSSRQAVSQHLGVLEEAGLVITRREGRCKFHWLDTSPLRAITDRWPVNDDGRTGPCGST</sequence>
<protein>
    <submittedName>
        <fullName evidence="5">Putative transcriptional regulator</fullName>
    </submittedName>
</protein>
<dbReference type="PRINTS" id="PR00778">
    <property type="entry name" value="HTHARSR"/>
</dbReference>
<dbReference type="GO" id="GO:0003677">
    <property type="term" value="F:DNA binding"/>
    <property type="evidence" value="ECO:0007669"/>
    <property type="project" value="UniProtKB-KW"/>
</dbReference>
<dbReference type="Proteomes" id="UP000002791">
    <property type="component" value="Chromosome"/>
</dbReference>
<dbReference type="AlphaFoldDB" id="H5XN43"/>
<dbReference type="InterPro" id="IPR051081">
    <property type="entry name" value="HTH_MetalResp_TranReg"/>
</dbReference>
<dbReference type="InterPro" id="IPR011991">
    <property type="entry name" value="ArsR-like_HTH"/>
</dbReference>
<dbReference type="NCBIfam" id="NF033788">
    <property type="entry name" value="HTH_metalloreg"/>
    <property type="match status" value="1"/>
</dbReference>
<dbReference type="RefSeq" id="WP_005459391.1">
    <property type="nucleotide sequence ID" value="NZ_CM001440.1"/>
</dbReference>
<keyword evidence="6" id="KW-1185">Reference proteome</keyword>
<dbReference type="GO" id="GO:0003700">
    <property type="term" value="F:DNA-binding transcription factor activity"/>
    <property type="evidence" value="ECO:0007669"/>
    <property type="project" value="InterPro"/>
</dbReference>
<dbReference type="EMBL" id="CM001440">
    <property type="protein sequence ID" value="EHR63210.1"/>
    <property type="molecule type" value="Genomic_DNA"/>
</dbReference>
<dbReference type="PROSITE" id="PS50987">
    <property type="entry name" value="HTH_ARSR_2"/>
    <property type="match status" value="1"/>
</dbReference>
<evidence type="ECO:0000256" key="3">
    <source>
        <dbReference type="ARBA" id="ARBA00023163"/>
    </source>
</evidence>
<dbReference type="SMART" id="SM00418">
    <property type="entry name" value="HTH_ARSR"/>
    <property type="match status" value="1"/>
</dbReference>
<keyword evidence="3" id="KW-0804">Transcription</keyword>
<organism evidence="5 6">
    <name type="scientific">Saccharomonospora cyanea NA-134</name>
    <dbReference type="NCBI Taxonomy" id="882082"/>
    <lineage>
        <taxon>Bacteria</taxon>
        <taxon>Bacillati</taxon>
        <taxon>Actinomycetota</taxon>
        <taxon>Actinomycetes</taxon>
        <taxon>Pseudonocardiales</taxon>
        <taxon>Pseudonocardiaceae</taxon>
        <taxon>Saccharomonospora</taxon>
    </lineage>
</organism>
<proteinExistence type="predicted"/>
<feature type="domain" description="HTH arsR-type" evidence="4">
    <location>
        <begin position="12"/>
        <end position="113"/>
    </location>
</feature>